<organism evidence="2 3">
    <name type="scientific">Tanacetum coccineum</name>
    <dbReference type="NCBI Taxonomy" id="301880"/>
    <lineage>
        <taxon>Eukaryota</taxon>
        <taxon>Viridiplantae</taxon>
        <taxon>Streptophyta</taxon>
        <taxon>Embryophyta</taxon>
        <taxon>Tracheophyta</taxon>
        <taxon>Spermatophyta</taxon>
        <taxon>Magnoliopsida</taxon>
        <taxon>eudicotyledons</taxon>
        <taxon>Gunneridae</taxon>
        <taxon>Pentapetalae</taxon>
        <taxon>asterids</taxon>
        <taxon>campanulids</taxon>
        <taxon>Asterales</taxon>
        <taxon>Asteraceae</taxon>
        <taxon>Asteroideae</taxon>
        <taxon>Anthemideae</taxon>
        <taxon>Anthemidinae</taxon>
        <taxon>Tanacetum</taxon>
    </lineage>
</organism>
<evidence type="ECO:0000313" key="2">
    <source>
        <dbReference type="EMBL" id="GJT07771.1"/>
    </source>
</evidence>
<dbReference type="Proteomes" id="UP001151760">
    <property type="component" value="Unassembled WGS sequence"/>
</dbReference>
<feature type="region of interest" description="Disordered" evidence="1">
    <location>
        <begin position="214"/>
        <end position="248"/>
    </location>
</feature>
<sequence length="284" mass="32620">MNPVVAAQVALDNSLVPSEKRLKIEKCNARIELHNQAFVEPPSKEELVTFIQELGYSGKCDMLSAIHIDQMHQPWRTFAAIINRCISGKSTGLDRPRELRAQILWGMYNKKNVDYVALLREDFMYQADNREISSARKEHMPYTRFTKVIISHFISKDKTISMRNKINLHTIRDDTLLDVKDSKAYKTYYDFATRKATPKKARKFKKVASPSRKLSPVLEEEPAEKPKDTLSEFVPKKRTPAKVDKGNGMDLLSDVALLEAAQLKKFNTSKMRYAAEYNDWDATS</sequence>
<protein>
    <submittedName>
        <fullName evidence="2">Uncharacterized protein</fullName>
    </submittedName>
</protein>
<dbReference type="EMBL" id="BQNB010012778">
    <property type="protein sequence ID" value="GJT07771.1"/>
    <property type="molecule type" value="Genomic_DNA"/>
</dbReference>
<comment type="caution">
    <text evidence="2">The sequence shown here is derived from an EMBL/GenBank/DDBJ whole genome shotgun (WGS) entry which is preliminary data.</text>
</comment>
<reference evidence="2" key="1">
    <citation type="journal article" date="2022" name="Int. J. Mol. Sci.">
        <title>Draft Genome of Tanacetum Coccineum: Genomic Comparison of Closely Related Tanacetum-Family Plants.</title>
        <authorList>
            <person name="Yamashiro T."/>
            <person name="Shiraishi A."/>
            <person name="Nakayama K."/>
            <person name="Satake H."/>
        </authorList>
    </citation>
    <scope>NUCLEOTIDE SEQUENCE</scope>
</reference>
<gene>
    <name evidence="2" type="ORF">Tco_0842233</name>
</gene>
<evidence type="ECO:0000313" key="3">
    <source>
        <dbReference type="Proteomes" id="UP001151760"/>
    </source>
</evidence>
<reference evidence="2" key="2">
    <citation type="submission" date="2022-01" db="EMBL/GenBank/DDBJ databases">
        <authorList>
            <person name="Yamashiro T."/>
            <person name="Shiraishi A."/>
            <person name="Satake H."/>
            <person name="Nakayama K."/>
        </authorList>
    </citation>
    <scope>NUCLEOTIDE SEQUENCE</scope>
</reference>
<accession>A0ABQ5B2V0</accession>
<name>A0ABQ5B2V0_9ASTR</name>
<keyword evidence="3" id="KW-1185">Reference proteome</keyword>
<evidence type="ECO:0000256" key="1">
    <source>
        <dbReference type="SAM" id="MobiDB-lite"/>
    </source>
</evidence>
<proteinExistence type="predicted"/>